<evidence type="ECO:0000313" key="2">
    <source>
        <dbReference type="EMBL" id="GMH22802.1"/>
    </source>
</evidence>
<dbReference type="Proteomes" id="UP001279734">
    <property type="component" value="Unassembled WGS sequence"/>
</dbReference>
<comment type="caution">
    <text evidence="2">The sequence shown here is derived from an EMBL/GenBank/DDBJ whole genome shotgun (WGS) entry which is preliminary data.</text>
</comment>
<organism evidence="2 3">
    <name type="scientific">Nepenthes gracilis</name>
    <name type="common">Slender pitcher plant</name>
    <dbReference type="NCBI Taxonomy" id="150966"/>
    <lineage>
        <taxon>Eukaryota</taxon>
        <taxon>Viridiplantae</taxon>
        <taxon>Streptophyta</taxon>
        <taxon>Embryophyta</taxon>
        <taxon>Tracheophyta</taxon>
        <taxon>Spermatophyta</taxon>
        <taxon>Magnoliopsida</taxon>
        <taxon>eudicotyledons</taxon>
        <taxon>Gunneridae</taxon>
        <taxon>Pentapetalae</taxon>
        <taxon>Caryophyllales</taxon>
        <taxon>Nepenthaceae</taxon>
        <taxon>Nepenthes</taxon>
    </lineage>
</organism>
<dbReference type="EMBL" id="BSYO01000025">
    <property type="protein sequence ID" value="GMH22802.1"/>
    <property type="molecule type" value="Genomic_DNA"/>
</dbReference>
<evidence type="ECO:0000256" key="1">
    <source>
        <dbReference type="SAM" id="Coils"/>
    </source>
</evidence>
<gene>
    <name evidence="2" type="ORF">Nepgr_024645</name>
</gene>
<dbReference type="PANTHER" id="PTHR36051">
    <property type="entry name" value="DYNAMIN"/>
    <property type="match status" value="1"/>
</dbReference>
<keyword evidence="1" id="KW-0175">Coiled coil</keyword>
<reference evidence="2" key="1">
    <citation type="submission" date="2023-05" db="EMBL/GenBank/DDBJ databases">
        <title>Nepenthes gracilis genome sequencing.</title>
        <authorList>
            <person name="Fukushima K."/>
        </authorList>
    </citation>
    <scope>NUCLEOTIDE SEQUENCE</scope>
    <source>
        <strain evidence="2">SING2019-196</strain>
    </source>
</reference>
<protein>
    <submittedName>
        <fullName evidence="2">Uncharacterized protein</fullName>
    </submittedName>
</protein>
<keyword evidence="3" id="KW-1185">Reference proteome</keyword>
<proteinExistence type="predicted"/>
<evidence type="ECO:0000313" key="3">
    <source>
        <dbReference type="Proteomes" id="UP001279734"/>
    </source>
</evidence>
<dbReference type="AlphaFoldDB" id="A0AAD3T6C2"/>
<feature type="coiled-coil region" evidence="1">
    <location>
        <begin position="252"/>
        <end position="279"/>
    </location>
</feature>
<sequence length="310" mass="34343">METSTSGISVDNDGRSVKLRKRQMMRIENPFTFKVGQVFTGFGIGCGLGIGVGRPLNLGAIPVLNQVMSAASGATYAFSGIGRNVNDTLKKMGAKNIEAGIGCGLGFGHGFGIGLAVKPGVVHQMQSYIVEAMSKLIMKLGVAPHLSIDQSVLPASMQRGMSMVSEHSTQNQLGNKLGSKILQSTTHSQHEDRNWSTESAYQNLGSQGAPIHSQTRKVINTFLQNPVLRDRDPEINETGEQLQSENRMLRMVLRHQELIEDLMEENEKLRQILMEELKMPSTKFESRSYYAGNRLPCTDCFDCRRKQRRR</sequence>
<dbReference type="PANTHER" id="PTHR36051:SF2">
    <property type="entry name" value="DYNAMIN"/>
    <property type="match status" value="1"/>
</dbReference>
<accession>A0AAD3T6C2</accession>
<name>A0AAD3T6C2_NEPGR</name>